<evidence type="ECO:0000313" key="2">
    <source>
        <dbReference type="Proteomes" id="UP000054097"/>
    </source>
</evidence>
<dbReference type="STRING" id="933852.A0A0C2VZM3"/>
<evidence type="ECO:0000313" key="1">
    <source>
        <dbReference type="EMBL" id="KIM19738.1"/>
    </source>
</evidence>
<evidence type="ECO:0008006" key="3">
    <source>
        <dbReference type="Google" id="ProtNLM"/>
    </source>
</evidence>
<dbReference type="OrthoDB" id="16464at2759"/>
<dbReference type="HOGENOM" id="CLU_045030_0_0_1"/>
<proteinExistence type="predicted"/>
<dbReference type="AlphaFoldDB" id="A0A0C2VZM3"/>
<dbReference type="Gene3D" id="3.40.50.720">
    <property type="entry name" value="NAD(P)-binding Rossmann-like Domain"/>
    <property type="match status" value="1"/>
</dbReference>
<organism evidence="1 2">
    <name type="scientific">Serendipita vermifera MAFF 305830</name>
    <dbReference type="NCBI Taxonomy" id="933852"/>
    <lineage>
        <taxon>Eukaryota</taxon>
        <taxon>Fungi</taxon>
        <taxon>Dikarya</taxon>
        <taxon>Basidiomycota</taxon>
        <taxon>Agaricomycotina</taxon>
        <taxon>Agaricomycetes</taxon>
        <taxon>Sebacinales</taxon>
        <taxon>Serendipitaceae</taxon>
        <taxon>Serendipita</taxon>
    </lineage>
</organism>
<dbReference type="SUPFAM" id="SSF51735">
    <property type="entry name" value="NAD(P)-binding Rossmann-fold domains"/>
    <property type="match status" value="1"/>
</dbReference>
<protein>
    <recommendedName>
        <fullName evidence="3">NAD-dependent epimerase/dehydratase domain-containing protein</fullName>
    </recommendedName>
</protein>
<keyword evidence="2" id="KW-1185">Reference proteome</keyword>
<feature type="non-terminal residue" evidence="1">
    <location>
        <position position="1"/>
    </location>
</feature>
<dbReference type="EMBL" id="KN824559">
    <property type="protein sequence ID" value="KIM19738.1"/>
    <property type="molecule type" value="Genomic_DNA"/>
</dbReference>
<gene>
    <name evidence="1" type="ORF">M408DRAFT_83116</name>
</gene>
<sequence>PRSFLKALRDRSDLIEYRQANLSNPIVVSKCFSDSAPNGLLYTHVLDITGELVPNRPAEVYIQRCFRVPLLIARAAAAQRSRDPESLKAYIRFTGPFYNHPDVDKRYKESDPDGWKPRGPQAVWWHEILRTIGSIEELPLVVLRSGLVYGPGNFMFEATALTLLGLVYKNLGRDMQLLWSPDLPKTCMNSQDIAGVVWRAAEWISTLSRKEADAIAGSPIPPSYDPSVTPENCPDALPASMGPVIIPTFNLADEGDATQAKLSAVISRVFGINATFLESSEGLFDGKTLGEIIEEATEVHLNAWNEIITTSNPPVPDTPLSPYMPPGLIMEHGCAMDGERIKKASDRPFRYPRFDENAIHDYVNWCREDGIWPETNLYTG</sequence>
<dbReference type="InterPro" id="IPR036291">
    <property type="entry name" value="NAD(P)-bd_dom_sf"/>
</dbReference>
<reference evidence="1 2" key="1">
    <citation type="submission" date="2014-04" db="EMBL/GenBank/DDBJ databases">
        <authorList>
            <consortium name="DOE Joint Genome Institute"/>
            <person name="Kuo A."/>
            <person name="Zuccaro A."/>
            <person name="Kohler A."/>
            <person name="Nagy L.G."/>
            <person name="Floudas D."/>
            <person name="Copeland A."/>
            <person name="Barry K.W."/>
            <person name="Cichocki N."/>
            <person name="Veneault-Fourrey C."/>
            <person name="LaButti K."/>
            <person name="Lindquist E.A."/>
            <person name="Lipzen A."/>
            <person name="Lundell T."/>
            <person name="Morin E."/>
            <person name="Murat C."/>
            <person name="Sun H."/>
            <person name="Tunlid A."/>
            <person name="Henrissat B."/>
            <person name="Grigoriev I.V."/>
            <person name="Hibbett D.S."/>
            <person name="Martin F."/>
            <person name="Nordberg H.P."/>
            <person name="Cantor M.N."/>
            <person name="Hua S.X."/>
        </authorList>
    </citation>
    <scope>NUCLEOTIDE SEQUENCE [LARGE SCALE GENOMIC DNA]</scope>
    <source>
        <strain evidence="1 2">MAFF 305830</strain>
    </source>
</reference>
<dbReference type="Proteomes" id="UP000054097">
    <property type="component" value="Unassembled WGS sequence"/>
</dbReference>
<reference evidence="2" key="2">
    <citation type="submission" date="2015-01" db="EMBL/GenBank/DDBJ databases">
        <title>Evolutionary Origins and Diversification of the Mycorrhizal Mutualists.</title>
        <authorList>
            <consortium name="DOE Joint Genome Institute"/>
            <consortium name="Mycorrhizal Genomics Consortium"/>
            <person name="Kohler A."/>
            <person name="Kuo A."/>
            <person name="Nagy L.G."/>
            <person name="Floudas D."/>
            <person name="Copeland A."/>
            <person name="Barry K.W."/>
            <person name="Cichocki N."/>
            <person name="Veneault-Fourrey C."/>
            <person name="LaButti K."/>
            <person name="Lindquist E.A."/>
            <person name="Lipzen A."/>
            <person name="Lundell T."/>
            <person name="Morin E."/>
            <person name="Murat C."/>
            <person name="Riley R."/>
            <person name="Ohm R."/>
            <person name="Sun H."/>
            <person name="Tunlid A."/>
            <person name="Henrissat B."/>
            <person name="Grigoriev I.V."/>
            <person name="Hibbett D.S."/>
            <person name="Martin F."/>
        </authorList>
    </citation>
    <scope>NUCLEOTIDE SEQUENCE [LARGE SCALE GENOMIC DNA]</scope>
    <source>
        <strain evidence="2">MAFF 305830</strain>
    </source>
</reference>
<accession>A0A0C2VZM3</accession>
<name>A0A0C2VZM3_SERVB</name>